<dbReference type="PANTHER" id="PTHR30466:SF11">
    <property type="entry name" value="FLAVIN-DEPENDENT MONOOXYGENASE, REDUCTASE SUBUNIT HSAB"/>
    <property type="match status" value="1"/>
</dbReference>
<evidence type="ECO:0000256" key="2">
    <source>
        <dbReference type="ARBA" id="ARBA00023002"/>
    </source>
</evidence>
<dbReference type="InterPro" id="IPR002563">
    <property type="entry name" value="Flavin_Rdtase-like_dom"/>
</dbReference>
<organism evidence="4 5">
    <name type="scientific">Phyllobacterium phragmitis</name>
    <dbReference type="NCBI Taxonomy" id="2670329"/>
    <lineage>
        <taxon>Bacteria</taxon>
        <taxon>Pseudomonadati</taxon>
        <taxon>Pseudomonadota</taxon>
        <taxon>Alphaproteobacteria</taxon>
        <taxon>Hyphomicrobiales</taxon>
        <taxon>Phyllobacteriaceae</taxon>
        <taxon>Phyllobacterium</taxon>
    </lineage>
</organism>
<dbReference type="GO" id="GO:0010181">
    <property type="term" value="F:FMN binding"/>
    <property type="evidence" value="ECO:0007669"/>
    <property type="project" value="InterPro"/>
</dbReference>
<dbReference type="SMART" id="SM00903">
    <property type="entry name" value="Flavin_Reduct"/>
    <property type="match status" value="1"/>
</dbReference>
<dbReference type="Gene3D" id="2.30.110.10">
    <property type="entry name" value="Electron Transport, Fmn-binding Protein, Chain A"/>
    <property type="match status" value="1"/>
</dbReference>
<dbReference type="EMBL" id="PVBR01000028">
    <property type="protein sequence ID" value="PRD40885.1"/>
    <property type="molecule type" value="Genomic_DNA"/>
</dbReference>
<comment type="similarity">
    <text evidence="1">Belongs to the non-flavoprotein flavin reductase family.</text>
</comment>
<dbReference type="Proteomes" id="UP000239434">
    <property type="component" value="Unassembled WGS sequence"/>
</dbReference>
<dbReference type="Pfam" id="PF01613">
    <property type="entry name" value="Flavin_Reduct"/>
    <property type="match status" value="1"/>
</dbReference>
<name>A0A2S9IK48_9HYPH</name>
<keyword evidence="2" id="KW-0560">Oxidoreductase</keyword>
<accession>A0A2S9IK48</accession>
<dbReference type="AlphaFoldDB" id="A0A2S9IK48"/>
<evidence type="ECO:0000313" key="5">
    <source>
        <dbReference type="Proteomes" id="UP000239434"/>
    </source>
</evidence>
<dbReference type="RefSeq" id="WP_105745200.1">
    <property type="nucleotide sequence ID" value="NZ_PVBR01000028.1"/>
</dbReference>
<evidence type="ECO:0000313" key="4">
    <source>
        <dbReference type="EMBL" id="PRD40885.1"/>
    </source>
</evidence>
<dbReference type="SUPFAM" id="SSF50475">
    <property type="entry name" value="FMN-binding split barrel"/>
    <property type="match status" value="1"/>
</dbReference>
<feature type="domain" description="Flavin reductase like" evidence="3">
    <location>
        <begin position="29"/>
        <end position="170"/>
    </location>
</feature>
<dbReference type="GO" id="GO:0042602">
    <property type="term" value="F:riboflavin reductase (NADPH) activity"/>
    <property type="evidence" value="ECO:0007669"/>
    <property type="project" value="TreeGrafter"/>
</dbReference>
<reference evidence="4 5" key="1">
    <citation type="submission" date="2018-02" db="EMBL/GenBank/DDBJ databases">
        <title>The draft genome of Phyllobacterium sp. 1N-3.</title>
        <authorList>
            <person name="Liu L."/>
            <person name="Li L."/>
            <person name="Zhang X."/>
            <person name="Wang T."/>
            <person name="Liang L."/>
        </authorList>
    </citation>
    <scope>NUCLEOTIDE SEQUENCE [LARGE SCALE GENOMIC DNA]</scope>
    <source>
        <strain evidence="4 5">1N-3</strain>
    </source>
</reference>
<evidence type="ECO:0000259" key="3">
    <source>
        <dbReference type="SMART" id="SM00903"/>
    </source>
</evidence>
<keyword evidence="5" id="KW-1185">Reference proteome</keyword>
<evidence type="ECO:0000256" key="1">
    <source>
        <dbReference type="ARBA" id="ARBA00008898"/>
    </source>
</evidence>
<dbReference type="InterPro" id="IPR012349">
    <property type="entry name" value="Split_barrel_FMN-bd"/>
</dbReference>
<protein>
    <submittedName>
        <fullName evidence="4">Flavin oxidoreductase</fullName>
    </submittedName>
</protein>
<dbReference type="InterPro" id="IPR050268">
    <property type="entry name" value="NADH-dep_flavin_reductase"/>
</dbReference>
<sequence length="175" mass="18659">MTVAGNLSSHGEHVFVPDATNARTFRNALGSFTTGVTVVTARGPGGPTGMTVNSFASVSLDPPLVLWSPAKRSARHGIYTKAEHYVIHVLSADQDALSVRFTRGGGGFDGLSWYVNEEGAPIIPGTLARFECIRSMLHDAGDHTIIIGKVLRAAHREGDPLCFSRGSFGRFAHKA</sequence>
<dbReference type="PANTHER" id="PTHR30466">
    <property type="entry name" value="FLAVIN REDUCTASE"/>
    <property type="match status" value="1"/>
</dbReference>
<proteinExistence type="inferred from homology"/>
<comment type="caution">
    <text evidence="4">The sequence shown here is derived from an EMBL/GenBank/DDBJ whole genome shotgun (WGS) entry which is preliminary data.</text>
</comment>
<gene>
    <name evidence="4" type="ORF">C5748_24345</name>
</gene>